<dbReference type="SUPFAM" id="SSF57196">
    <property type="entry name" value="EGF/Laminin"/>
    <property type="match status" value="1"/>
</dbReference>
<evidence type="ECO:0000256" key="6">
    <source>
        <dbReference type="ARBA" id="ARBA00022741"/>
    </source>
</evidence>
<evidence type="ECO:0000313" key="17">
    <source>
        <dbReference type="EnsemblPlants" id="OGLUM12G02920.1"/>
    </source>
</evidence>
<keyword evidence="10 15" id="KW-0472">Membrane</keyword>
<dbReference type="Pfam" id="PF00069">
    <property type="entry name" value="Pkinase"/>
    <property type="match status" value="1"/>
</dbReference>
<feature type="region of interest" description="Disordered" evidence="14">
    <location>
        <begin position="1"/>
        <end position="25"/>
    </location>
</feature>
<evidence type="ECO:0000313" key="18">
    <source>
        <dbReference type="Proteomes" id="UP000026961"/>
    </source>
</evidence>
<dbReference type="EnsemblPlants" id="OGLUM12G02920.1">
    <property type="protein sequence ID" value="OGLUM12G02920.1"/>
    <property type="gene ID" value="OGLUM12G02920"/>
</dbReference>
<dbReference type="FunFam" id="1.10.510.10:FF:000084">
    <property type="entry name" value="Wall-associated receptor kinase 2"/>
    <property type="match status" value="1"/>
</dbReference>
<dbReference type="AlphaFoldDB" id="A0A0E0BNQ3"/>
<evidence type="ECO:0000256" key="8">
    <source>
        <dbReference type="ARBA" id="ARBA00022840"/>
    </source>
</evidence>
<dbReference type="PANTHER" id="PTHR27005">
    <property type="entry name" value="WALL-ASSOCIATED RECEPTOR KINASE-LIKE 21"/>
    <property type="match status" value="1"/>
</dbReference>
<feature type="transmembrane region" description="Helical" evidence="15">
    <location>
        <begin position="86"/>
        <end position="107"/>
    </location>
</feature>
<keyword evidence="12" id="KW-0325">Glycoprotein</keyword>
<evidence type="ECO:0000256" key="15">
    <source>
        <dbReference type="SAM" id="Phobius"/>
    </source>
</evidence>
<dbReference type="SMART" id="SM00181">
    <property type="entry name" value="EGF"/>
    <property type="match status" value="3"/>
</dbReference>
<evidence type="ECO:0000256" key="4">
    <source>
        <dbReference type="ARBA" id="ARBA00022692"/>
    </source>
</evidence>
<accession>A0A0E0BNQ3</accession>
<dbReference type="SMART" id="SM00220">
    <property type="entry name" value="S_TKc"/>
    <property type="match status" value="1"/>
</dbReference>
<dbReference type="PANTHER" id="PTHR27005:SF412">
    <property type="entry name" value="OS04G0307900 PROTEIN"/>
    <property type="match status" value="1"/>
</dbReference>
<evidence type="ECO:0000256" key="2">
    <source>
        <dbReference type="ARBA" id="ARBA00022527"/>
    </source>
</evidence>
<protein>
    <recommendedName>
        <fullName evidence="16">Protein kinase domain-containing protein</fullName>
    </recommendedName>
</protein>
<comment type="subcellular location">
    <subcellularLocation>
        <location evidence="1">Membrane</location>
        <topology evidence="1">Single-pass type I membrane protein</topology>
    </subcellularLocation>
</comment>
<dbReference type="InterPro" id="IPR011009">
    <property type="entry name" value="Kinase-like_dom_sf"/>
</dbReference>
<dbReference type="SMART" id="SM00179">
    <property type="entry name" value="EGF_CA"/>
    <property type="match status" value="1"/>
</dbReference>
<dbReference type="GO" id="GO:0030247">
    <property type="term" value="F:polysaccharide binding"/>
    <property type="evidence" value="ECO:0007669"/>
    <property type="project" value="InterPro"/>
</dbReference>
<reference evidence="17" key="2">
    <citation type="submission" date="2018-05" db="EMBL/GenBank/DDBJ databases">
        <title>OgluRS3 (Oryza glumaepatula Reference Sequence Version 3).</title>
        <authorList>
            <person name="Zhang J."/>
            <person name="Kudrna D."/>
            <person name="Lee S."/>
            <person name="Talag J."/>
            <person name="Welchert J."/>
            <person name="Wing R.A."/>
        </authorList>
    </citation>
    <scope>NUCLEOTIDE SEQUENCE [LARGE SCALE GENOMIC DNA]</scope>
</reference>
<dbReference type="InterPro" id="IPR025287">
    <property type="entry name" value="WAK_GUB"/>
</dbReference>
<dbReference type="PROSITE" id="PS01187">
    <property type="entry name" value="EGF_CA"/>
    <property type="match status" value="1"/>
</dbReference>
<name>A0A0E0BNQ3_9ORYZ</name>
<evidence type="ECO:0000256" key="11">
    <source>
        <dbReference type="ARBA" id="ARBA00023157"/>
    </source>
</evidence>
<dbReference type="SUPFAM" id="SSF56112">
    <property type="entry name" value="Protein kinase-like (PK-like)"/>
    <property type="match status" value="1"/>
</dbReference>
<dbReference type="GO" id="GO:0004674">
    <property type="term" value="F:protein serine/threonine kinase activity"/>
    <property type="evidence" value="ECO:0007669"/>
    <property type="project" value="UniProtKB-KW"/>
</dbReference>
<feature type="transmembrane region" description="Helical" evidence="15">
    <location>
        <begin position="727"/>
        <end position="752"/>
    </location>
</feature>
<dbReference type="Gene3D" id="3.30.200.20">
    <property type="entry name" value="Phosphorylase Kinase, domain 1"/>
    <property type="match status" value="1"/>
</dbReference>
<dbReference type="Pfam" id="PF13947">
    <property type="entry name" value="GUB_WAK_bind"/>
    <property type="match status" value="2"/>
</dbReference>
<dbReference type="InterPro" id="IPR017441">
    <property type="entry name" value="Protein_kinase_ATP_BS"/>
</dbReference>
<evidence type="ECO:0000256" key="14">
    <source>
        <dbReference type="SAM" id="MobiDB-lite"/>
    </source>
</evidence>
<evidence type="ECO:0000259" key="16">
    <source>
        <dbReference type="PROSITE" id="PS50011"/>
    </source>
</evidence>
<organism evidence="17">
    <name type="scientific">Oryza glumipatula</name>
    <dbReference type="NCBI Taxonomy" id="40148"/>
    <lineage>
        <taxon>Eukaryota</taxon>
        <taxon>Viridiplantae</taxon>
        <taxon>Streptophyta</taxon>
        <taxon>Embryophyta</taxon>
        <taxon>Tracheophyta</taxon>
        <taxon>Spermatophyta</taxon>
        <taxon>Magnoliopsida</taxon>
        <taxon>Liliopsida</taxon>
        <taxon>Poales</taxon>
        <taxon>Poaceae</taxon>
        <taxon>BOP clade</taxon>
        <taxon>Oryzoideae</taxon>
        <taxon>Oryzeae</taxon>
        <taxon>Oryzinae</taxon>
        <taxon>Oryza</taxon>
    </lineage>
</organism>
<dbReference type="STRING" id="40148.A0A0E0BNQ3"/>
<feature type="transmembrane region" description="Helical" evidence="15">
    <location>
        <begin position="243"/>
        <end position="266"/>
    </location>
</feature>
<dbReference type="InterPro" id="IPR045274">
    <property type="entry name" value="WAK-like"/>
</dbReference>
<dbReference type="GO" id="GO:0005509">
    <property type="term" value="F:calcium ion binding"/>
    <property type="evidence" value="ECO:0007669"/>
    <property type="project" value="InterPro"/>
</dbReference>
<keyword evidence="11" id="KW-1015">Disulfide bond</keyword>
<evidence type="ECO:0000256" key="5">
    <source>
        <dbReference type="ARBA" id="ARBA00022729"/>
    </source>
</evidence>
<evidence type="ECO:0000256" key="3">
    <source>
        <dbReference type="ARBA" id="ARBA00022679"/>
    </source>
</evidence>
<dbReference type="Gramene" id="OGLUM12G02920.1">
    <property type="protein sequence ID" value="OGLUM12G02920.1"/>
    <property type="gene ID" value="OGLUM12G02920"/>
</dbReference>
<evidence type="ECO:0000256" key="10">
    <source>
        <dbReference type="ARBA" id="ARBA00023136"/>
    </source>
</evidence>
<keyword evidence="4 15" id="KW-0812">Transmembrane</keyword>
<keyword evidence="6 13" id="KW-0547">Nucleotide-binding</keyword>
<sequence length="1142" mass="126275">MGRRREVGRDATAWSKAHPGRGPASSVRRQIRLGTIVWLADVSGYPKTTEVLAQGPLQWKNVVGAVGISFLPSVTGGSAAPMLLRLLLLLQGLSSAVVLPCMVMAALDGEAQRRFQHRLEVRDLAASSELLAKGDLRSLRLRNSFLEVFDLVTTHRVLRLIFCGLLSAKCAAVPRLIRLKIVDDGAACTAGGQVSRMMRRGFGPPGPQNLRGHFYLPAKVTVQIKSTAKDSLTTSRKEKKMNLLCAIAILPVILVALLDTTLLAIASSSLMNHSQPSMATLASCPKSCGQLSIHYPFGIGAGCFRQPDFNLICDNSTQPPKLFLHDGATEIIGDTDSSSDMDVGTTEWIDVKISATIPMLPAGIVHYNYSWNLSSFSIEYAILNITGCNFDTYIINPDTDTRTRICRNSCPKEEITEAVARQSCNGTGCCTFYIDNVANFQLSFIRGDEGSDGATVLWSIIDQPTCASAKDNRTDYACVSANSTCIDSFNSMEYLGYLCYCNSGFIGDPCVLHGCTRDEGYYPVQQKANCSRRCGNISVPFPFGLEEGCAARKLFQLNCTNVTSSTLQFDRGHVVTDIDFAEGVVGIKLASYFEEEEFSMYRSGEPDLYASFGEAVISVHWAAANLTCQEAQKNHSRYACVSANSTCLGVDSTYGYVGYRCKCMDGFHGNPYVVNGCEDIDECKKTLGICKGICHNDIGSYHCMECPDKTEYDVTAMQCVSRKKQNLLIGIVIGLSVGFTVLLFVLGGMLLLRRWKRDIQRQLRRNYFRKNQGLLLEQLISSDENASDKTKIFSLEELEKVTNNFDPTRILGRGGHGMVYKGILCDQRVVAIKKSKIIKQEEIDNFINEVAILSQINHRNIVRLFGCCLETEVPLLVYDFIPNGSLFGILHADASSSFRLSWDDCLRIATEAAGALCYLHSAASVSVFHRDVKSANILLDANCTAKVSDFGASRLVSINETHVVTNVQGTFGYLDPEYYHTGQLNKKSDVYSFGVVLIELLLRKEPIFTSETGLKQNLSNYFLWEKKMKLIRDIVAGQVLEEATDEEINIVASLAEDCLSLRRDERPTMKQVELALQFLLNKRLNSYRTVQANKEEMDPFIMTKVQHSTENSNVEFLSNKATISSYQTGLEHEFMSSATIPR</sequence>
<dbReference type="InterPro" id="IPR018097">
    <property type="entry name" value="EGF_Ca-bd_CS"/>
</dbReference>
<dbReference type="PROSITE" id="PS01186">
    <property type="entry name" value="EGF_2"/>
    <property type="match status" value="1"/>
</dbReference>
<keyword evidence="2" id="KW-0723">Serine/threonine-protein kinase</keyword>
<reference evidence="17" key="1">
    <citation type="submission" date="2015-04" db="UniProtKB">
        <authorList>
            <consortium name="EnsemblPlants"/>
        </authorList>
    </citation>
    <scope>IDENTIFICATION</scope>
</reference>
<dbReference type="InterPro" id="IPR000742">
    <property type="entry name" value="EGF"/>
</dbReference>
<dbReference type="Gene3D" id="1.10.510.10">
    <property type="entry name" value="Transferase(Phosphotransferase) domain 1"/>
    <property type="match status" value="1"/>
</dbReference>
<dbReference type="GO" id="GO:0005524">
    <property type="term" value="F:ATP binding"/>
    <property type="evidence" value="ECO:0007669"/>
    <property type="project" value="UniProtKB-UniRule"/>
</dbReference>
<evidence type="ECO:0000256" key="13">
    <source>
        <dbReference type="PROSITE-ProRule" id="PRU10141"/>
    </source>
</evidence>
<keyword evidence="18" id="KW-1185">Reference proteome</keyword>
<dbReference type="GO" id="GO:0007166">
    <property type="term" value="P:cell surface receptor signaling pathway"/>
    <property type="evidence" value="ECO:0007669"/>
    <property type="project" value="InterPro"/>
</dbReference>
<dbReference type="eggNOG" id="ENOG502SHCY">
    <property type="taxonomic scope" value="Eukaryota"/>
</dbReference>
<evidence type="ECO:0000256" key="9">
    <source>
        <dbReference type="ARBA" id="ARBA00022989"/>
    </source>
</evidence>
<dbReference type="CDD" id="cd00054">
    <property type="entry name" value="EGF_CA"/>
    <property type="match status" value="1"/>
</dbReference>
<evidence type="ECO:0000256" key="12">
    <source>
        <dbReference type="ARBA" id="ARBA00023180"/>
    </source>
</evidence>
<keyword evidence="3" id="KW-0808">Transferase</keyword>
<dbReference type="Proteomes" id="UP000026961">
    <property type="component" value="Chromosome 12"/>
</dbReference>
<dbReference type="PROSITE" id="PS50011">
    <property type="entry name" value="PROTEIN_KINASE_DOM"/>
    <property type="match status" value="1"/>
</dbReference>
<feature type="transmembrane region" description="Helical" evidence="15">
    <location>
        <begin position="62"/>
        <end position="80"/>
    </location>
</feature>
<dbReference type="Gene3D" id="2.10.25.10">
    <property type="entry name" value="Laminin"/>
    <property type="match status" value="1"/>
</dbReference>
<dbReference type="InterPro" id="IPR000719">
    <property type="entry name" value="Prot_kinase_dom"/>
</dbReference>
<feature type="domain" description="Protein kinase" evidence="16">
    <location>
        <begin position="805"/>
        <end position="1079"/>
    </location>
</feature>
<evidence type="ECO:0000256" key="7">
    <source>
        <dbReference type="ARBA" id="ARBA00022777"/>
    </source>
</evidence>
<keyword evidence="9 15" id="KW-1133">Transmembrane helix</keyword>
<dbReference type="InterPro" id="IPR001881">
    <property type="entry name" value="EGF-like_Ca-bd_dom"/>
</dbReference>
<dbReference type="FunFam" id="3.30.200.20:FF:000043">
    <property type="entry name" value="Wall-associated receptor kinase 2"/>
    <property type="match status" value="1"/>
</dbReference>
<keyword evidence="8 13" id="KW-0067">ATP-binding</keyword>
<dbReference type="GO" id="GO:0005886">
    <property type="term" value="C:plasma membrane"/>
    <property type="evidence" value="ECO:0007669"/>
    <property type="project" value="TreeGrafter"/>
</dbReference>
<keyword evidence="7" id="KW-0418">Kinase</keyword>
<dbReference type="PROSITE" id="PS00108">
    <property type="entry name" value="PROTEIN_KINASE_ST"/>
    <property type="match status" value="1"/>
</dbReference>
<dbReference type="InterPro" id="IPR008271">
    <property type="entry name" value="Ser/Thr_kinase_AS"/>
</dbReference>
<feature type="binding site" evidence="13">
    <location>
        <position position="834"/>
    </location>
    <ligand>
        <name>ATP</name>
        <dbReference type="ChEBI" id="CHEBI:30616"/>
    </ligand>
</feature>
<proteinExistence type="predicted"/>
<dbReference type="PROSITE" id="PS00107">
    <property type="entry name" value="PROTEIN_KINASE_ATP"/>
    <property type="match status" value="1"/>
</dbReference>
<keyword evidence="5" id="KW-0732">Signal</keyword>
<evidence type="ECO:0000256" key="1">
    <source>
        <dbReference type="ARBA" id="ARBA00004479"/>
    </source>
</evidence>